<accession>A0AAN5VM33</accession>
<reference evidence="4" key="2">
    <citation type="submission" date="2021-06" db="EMBL/GenBank/DDBJ databases">
        <authorList>
            <consortium name="NCBI Pathogen Detection Project"/>
        </authorList>
    </citation>
    <scope>NUCLEOTIDE SEQUENCE</scope>
    <source>
        <strain evidence="4">HN1000</strain>
    </source>
</reference>
<dbReference type="InterPro" id="IPR051922">
    <property type="entry name" value="Bact_Sporulation_Assoc"/>
</dbReference>
<organism evidence="4 5">
    <name type="scientific">Clostridioides difficile</name>
    <name type="common">Peptoclostridium difficile</name>
    <dbReference type="NCBI Taxonomy" id="1496"/>
    <lineage>
        <taxon>Bacteria</taxon>
        <taxon>Bacillati</taxon>
        <taxon>Bacillota</taxon>
        <taxon>Clostridia</taxon>
        <taxon>Peptostreptococcales</taxon>
        <taxon>Peptostreptococcaceae</taxon>
        <taxon>Clostridioides</taxon>
    </lineage>
</organism>
<keyword evidence="2" id="KW-0964">Secreted</keyword>
<protein>
    <submittedName>
        <fullName evidence="4">Cell wall-binding repeat-containing protein</fullName>
    </submittedName>
</protein>
<dbReference type="Proteomes" id="UP000878956">
    <property type="component" value="Unassembled WGS sequence"/>
</dbReference>
<evidence type="ECO:0000259" key="3">
    <source>
        <dbReference type="PROSITE" id="PS51995"/>
    </source>
</evidence>
<dbReference type="GO" id="GO:0030288">
    <property type="term" value="C:outer membrane-bounded periplasmic space"/>
    <property type="evidence" value="ECO:0007669"/>
    <property type="project" value="TreeGrafter"/>
</dbReference>
<dbReference type="Pfam" id="PF04122">
    <property type="entry name" value="CW_binding_2"/>
    <property type="match status" value="3"/>
</dbReference>
<dbReference type="PANTHER" id="PTHR30032:SF4">
    <property type="entry name" value="AMIDASE ENHANCER"/>
    <property type="match status" value="1"/>
</dbReference>
<proteinExistence type="predicted"/>
<feature type="domain" description="ATLF-like" evidence="3">
    <location>
        <begin position="294"/>
        <end position="476"/>
    </location>
</feature>
<comment type="caution">
    <text evidence="4">The sequence shown here is derived from an EMBL/GenBank/DDBJ whole genome shotgun (WGS) entry which is preliminary data.</text>
</comment>
<evidence type="ECO:0000313" key="4">
    <source>
        <dbReference type="EMBL" id="HBH1542541.1"/>
    </source>
</evidence>
<dbReference type="Pfam" id="PF07737">
    <property type="entry name" value="ATLF"/>
    <property type="match status" value="1"/>
</dbReference>
<dbReference type="PANTHER" id="PTHR30032">
    <property type="entry name" value="N-ACETYLMURAMOYL-L-ALANINE AMIDASE-RELATED"/>
    <property type="match status" value="1"/>
</dbReference>
<dbReference type="InterPro" id="IPR014781">
    <property type="entry name" value="Anthrax_toxin_lethal/edema_N/C"/>
</dbReference>
<evidence type="ECO:0000313" key="5">
    <source>
        <dbReference type="Proteomes" id="UP000878956"/>
    </source>
</evidence>
<dbReference type="InterPro" id="IPR047568">
    <property type="entry name" value="ATLF-like_dom"/>
</dbReference>
<dbReference type="InterPro" id="IPR007253">
    <property type="entry name" value="Cell_wall-bd_2"/>
</dbReference>
<dbReference type="GO" id="GO:0005576">
    <property type="term" value="C:extracellular region"/>
    <property type="evidence" value="ECO:0007669"/>
    <property type="project" value="UniProtKB-SubCell"/>
</dbReference>
<dbReference type="PROSITE" id="PS51995">
    <property type="entry name" value="ATLF"/>
    <property type="match status" value="1"/>
</dbReference>
<name>A0AAN5VM33_CLODI</name>
<evidence type="ECO:0000256" key="1">
    <source>
        <dbReference type="ARBA" id="ARBA00004613"/>
    </source>
</evidence>
<gene>
    <name evidence="4" type="ORF">KRM00_002025</name>
</gene>
<evidence type="ECO:0000256" key="2">
    <source>
        <dbReference type="ARBA" id="ARBA00022525"/>
    </source>
</evidence>
<dbReference type="AlphaFoldDB" id="A0AAN5VM33"/>
<reference evidence="4" key="1">
    <citation type="journal article" date="2018" name="Genome Biol.">
        <title>SKESA: strategic k-mer extension for scrupulous assemblies.</title>
        <authorList>
            <person name="Souvorov A."/>
            <person name="Agarwala R."/>
            <person name="Lipman D.J."/>
        </authorList>
    </citation>
    <scope>NUCLEOTIDE SEQUENCE</scope>
    <source>
        <strain evidence="4">HN1000</strain>
    </source>
</reference>
<dbReference type="EMBL" id="DAEPXK010000019">
    <property type="protein sequence ID" value="HBH1542541.1"/>
    <property type="molecule type" value="Genomic_DNA"/>
</dbReference>
<sequence>MCKIRLFILIFSVVFLSNVLETEALSRIEVFNYKDSYDMSYLISKQKHSTIFVLFNKEKLSDGLSASALAGSTGASILFTNKDFLPKETKDVLINAKKVYLLGGYSSVSLETEEVVKKQNIEVVRLSGKDRFDTSYKVANEISKYKDIDKVFLANGLKGEADVISISPVAYRDGAPIILTNGIDTKYNLSGKKVYIIGGYALMDKSFNKDKAIRISGEDRFSTSNKIINSFYNVNPDKIYLCDGDKYLDALLGATIPGGNPVKLINNKSPELLYGNSTKTILLGELSNIDSSKIKLISNLVDIRLSNKKEIDQNELNNMVKEILSINIKLLTLLKVNNKKIIITDMDVTDIEEFKYLKGKKVPTYKNTTYDQLAGLSSNKVAVVVLGKANMSSSKSVILHETAHLIDSTLGDISKSDKFKKICSDEAKNMYQIDYVTGNSMEYFAESLMNYYLPEESIKIKNNTPNTYYFIEKEVIKNK</sequence>
<comment type="subcellular location">
    <subcellularLocation>
        <location evidence="1">Secreted</location>
    </subcellularLocation>
</comment>